<evidence type="ECO:0000256" key="6">
    <source>
        <dbReference type="ARBA" id="ARBA00022759"/>
    </source>
</evidence>
<dbReference type="PROSITE" id="PS00517">
    <property type="entry name" value="RNASE_3_1"/>
    <property type="match status" value="1"/>
</dbReference>
<comment type="catalytic activity">
    <reaction evidence="1 9">
        <text>Endonucleolytic cleavage to 5'-phosphomonoester.</text>
        <dbReference type="EC" id="3.1.26.3"/>
    </reaction>
</comment>
<evidence type="ECO:0000256" key="4">
    <source>
        <dbReference type="ARBA" id="ARBA00022664"/>
    </source>
</evidence>
<evidence type="ECO:0000256" key="8">
    <source>
        <dbReference type="ARBA" id="ARBA00022884"/>
    </source>
</evidence>
<dbReference type="InterPro" id="IPR000999">
    <property type="entry name" value="RNase_III_dom"/>
</dbReference>
<keyword evidence="9" id="KW-0819">tRNA processing</keyword>
<reference evidence="14" key="1">
    <citation type="submission" date="2016-10" db="EMBL/GenBank/DDBJ databases">
        <authorList>
            <person name="Varghese N."/>
            <person name="Submissions S."/>
        </authorList>
    </citation>
    <scope>NUCLEOTIDE SEQUENCE [LARGE SCALE GENOMIC DNA]</scope>
    <source>
        <strain evidence="14">CGMCC 1.3431</strain>
    </source>
</reference>
<feature type="domain" description="DRBM" evidence="11">
    <location>
        <begin position="171"/>
        <end position="240"/>
    </location>
</feature>
<dbReference type="OrthoDB" id="9805026at2"/>
<keyword evidence="9" id="KW-0460">Magnesium</keyword>
<feature type="binding site" evidence="9">
    <location>
        <position position="131"/>
    </location>
    <ligand>
        <name>Mg(2+)</name>
        <dbReference type="ChEBI" id="CHEBI:18420"/>
    </ligand>
</feature>
<name>A0A1G4PPU0_9CAUL</name>
<dbReference type="GO" id="GO:0003725">
    <property type="term" value="F:double-stranded RNA binding"/>
    <property type="evidence" value="ECO:0007669"/>
    <property type="project" value="TreeGrafter"/>
</dbReference>
<dbReference type="GO" id="GO:0006364">
    <property type="term" value="P:rRNA processing"/>
    <property type="evidence" value="ECO:0007669"/>
    <property type="project" value="UniProtKB-UniRule"/>
</dbReference>
<protein>
    <recommendedName>
        <fullName evidence="9">Ribonuclease 3</fullName>
        <ecNumber evidence="9">3.1.26.3</ecNumber>
    </recommendedName>
    <alternativeName>
        <fullName evidence="9">Ribonuclease III</fullName>
        <shortName evidence="9">RNase III</shortName>
    </alternativeName>
</protein>
<dbReference type="GO" id="GO:0005737">
    <property type="term" value="C:cytoplasm"/>
    <property type="evidence" value="ECO:0007669"/>
    <property type="project" value="UniProtKB-SubCell"/>
</dbReference>
<evidence type="ECO:0000256" key="2">
    <source>
        <dbReference type="ARBA" id="ARBA00010183"/>
    </source>
</evidence>
<evidence type="ECO:0000256" key="1">
    <source>
        <dbReference type="ARBA" id="ARBA00000109"/>
    </source>
</evidence>
<dbReference type="CDD" id="cd00593">
    <property type="entry name" value="RIBOc"/>
    <property type="match status" value="1"/>
</dbReference>
<evidence type="ECO:0000256" key="10">
    <source>
        <dbReference type="SAM" id="MobiDB-lite"/>
    </source>
</evidence>
<dbReference type="GO" id="GO:0010468">
    <property type="term" value="P:regulation of gene expression"/>
    <property type="evidence" value="ECO:0007669"/>
    <property type="project" value="TreeGrafter"/>
</dbReference>
<accession>A0A1G4PPU0</accession>
<dbReference type="AlphaFoldDB" id="A0A1G4PPU0"/>
<evidence type="ECO:0000259" key="11">
    <source>
        <dbReference type="PROSITE" id="PS50137"/>
    </source>
</evidence>
<comment type="subcellular location">
    <subcellularLocation>
        <location evidence="9">Cytoplasm</location>
    </subcellularLocation>
</comment>
<dbReference type="InterPro" id="IPR014720">
    <property type="entry name" value="dsRBD_dom"/>
</dbReference>
<dbReference type="Pfam" id="PF00035">
    <property type="entry name" value="dsrm"/>
    <property type="match status" value="1"/>
</dbReference>
<dbReference type="PANTHER" id="PTHR11207:SF0">
    <property type="entry name" value="RIBONUCLEASE 3"/>
    <property type="match status" value="1"/>
</dbReference>
<dbReference type="FunFam" id="1.10.1520.10:FF:000001">
    <property type="entry name" value="Ribonuclease 3"/>
    <property type="match status" value="1"/>
</dbReference>
<feature type="active site" evidence="9">
    <location>
        <position position="134"/>
    </location>
</feature>
<evidence type="ECO:0000256" key="3">
    <source>
        <dbReference type="ARBA" id="ARBA00022552"/>
    </source>
</evidence>
<feature type="binding site" evidence="9">
    <location>
        <position position="134"/>
    </location>
    <ligand>
        <name>Mg(2+)</name>
        <dbReference type="ChEBI" id="CHEBI:18420"/>
    </ligand>
</feature>
<evidence type="ECO:0000313" key="13">
    <source>
        <dbReference type="EMBL" id="SCW34306.1"/>
    </source>
</evidence>
<keyword evidence="9" id="KW-0699">rRNA-binding</keyword>
<evidence type="ECO:0000256" key="5">
    <source>
        <dbReference type="ARBA" id="ARBA00022722"/>
    </source>
</evidence>
<keyword evidence="3 9" id="KW-0698">rRNA processing</keyword>
<keyword evidence="6 9" id="KW-0255">Endonuclease</keyword>
<feature type="binding site" evidence="9">
    <location>
        <position position="58"/>
    </location>
    <ligand>
        <name>Mg(2+)</name>
        <dbReference type="ChEBI" id="CHEBI:18420"/>
    </ligand>
</feature>
<dbReference type="HAMAP" id="MF_00104">
    <property type="entry name" value="RNase_III"/>
    <property type="match status" value="1"/>
</dbReference>
<dbReference type="InterPro" id="IPR011907">
    <property type="entry name" value="RNase_III"/>
</dbReference>
<keyword evidence="9" id="KW-0963">Cytoplasm</keyword>
<dbReference type="Gene3D" id="3.30.160.20">
    <property type="match status" value="1"/>
</dbReference>
<evidence type="ECO:0000256" key="9">
    <source>
        <dbReference type="HAMAP-Rule" id="MF_00104"/>
    </source>
</evidence>
<dbReference type="STRING" id="260084.SAMN02927928_0563"/>
<evidence type="ECO:0000256" key="7">
    <source>
        <dbReference type="ARBA" id="ARBA00022801"/>
    </source>
</evidence>
<sequence length="241" mass="26252">MNVRVSPSKESNLRLKAIDALQDKLGYRFHDPELLELALTHASVAEGARKMADNERLEFLGDRVLGLMTAETLMEALPEATEGELSRRFHTLVSRETCADVARQIDLGPAIRLAAGETKSGGRSNPTILGDACEALMAAVYIDGGYEAVLRCFKPLWVKAVKESGNVSRSNPKSYLQEWAVAHGMGAPVYTLVSRKGPDHAPVFTIEVRIDDLPPQSASGKSRQEAEKAAALGLIEREKLN</sequence>
<comment type="function">
    <text evidence="9">Digests double-stranded RNA. Involved in the processing of primary rRNA transcript to yield the immediate precursors to the large and small rRNAs (23S and 16S). Processes some mRNAs, and tRNAs when they are encoded in the rRNA operon. Processes pre-crRNA and tracrRNA of type II CRISPR loci if present in the organism.</text>
</comment>
<dbReference type="NCBIfam" id="TIGR02191">
    <property type="entry name" value="RNaseIII"/>
    <property type="match status" value="1"/>
</dbReference>
<gene>
    <name evidence="9" type="primary">rnc</name>
    <name evidence="13" type="ORF">SAMN02927928_0563</name>
</gene>
<dbReference type="GO" id="GO:0006397">
    <property type="term" value="P:mRNA processing"/>
    <property type="evidence" value="ECO:0007669"/>
    <property type="project" value="UniProtKB-UniRule"/>
</dbReference>
<dbReference type="Proteomes" id="UP000199150">
    <property type="component" value="Unassembled WGS sequence"/>
</dbReference>
<evidence type="ECO:0000313" key="14">
    <source>
        <dbReference type="Proteomes" id="UP000199150"/>
    </source>
</evidence>
<keyword evidence="4 9" id="KW-0507">mRNA processing</keyword>
<keyword evidence="7 9" id="KW-0378">Hydrolase</keyword>
<keyword evidence="14" id="KW-1185">Reference proteome</keyword>
<dbReference type="InterPro" id="IPR036389">
    <property type="entry name" value="RNase_III_sf"/>
</dbReference>
<dbReference type="GO" id="GO:0046872">
    <property type="term" value="F:metal ion binding"/>
    <property type="evidence" value="ECO:0007669"/>
    <property type="project" value="UniProtKB-KW"/>
</dbReference>
<dbReference type="CDD" id="cd10845">
    <property type="entry name" value="DSRM_RNAse_III_family"/>
    <property type="match status" value="1"/>
</dbReference>
<keyword evidence="5 9" id="KW-0540">Nuclease</keyword>
<dbReference type="PROSITE" id="PS50137">
    <property type="entry name" value="DS_RBD"/>
    <property type="match status" value="1"/>
</dbReference>
<dbReference type="PANTHER" id="PTHR11207">
    <property type="entry name" value="RIBONUCLEASE III"/>
    <property type="match status" value="1"/>
</dbReference>
<dbReference type="PROSITE" id="PS50142">
    <property type="entry name" value="RNASE_3_2"/>
    <property type="match status" value="1"/>
</dbReference>
<dbReference type="SUPFAM" id="SSF54768">
    <property type="entry name" value="dsRNA-binding domain-like"/>
    <property type="match status" value="1"/>
</dbReference>
<evidence type="ECO:0000259" key="12">
    <source>
        <dbReference type="PROSITE" id="PS50142"/>
    </source>
</evidence>
<dbReference type="GO" id="GO:0008033">
    <property type="term" value="P:tRNA processing"/>
    <property type="evidence" value="ECO:0007669"/>
    <property type="project" value="UniProtKB-KW"/>
</dbReference>
<dbReference type="Pfam" id="PF14622">
    <property type="entry name" value="Ribonucleas_3_3"/>
    <property type="match status" value="1"/>
</dbReference>
<dbReference type="Gene3D" id="1.10.1520.10">
    <property type="entry name" value="Ribonuclease III domain"/>
    <property type="match status" value="1"/>
</dbReference>
<feature type="active site" evidence="9">
    <location>
        <position position="62"/>
    </location>
</feature>
<dbReference type="SUPFAM" id="SSF69065">
    <property type="entry name" value="RNase III domain-like"/>
    <property type="match status" value="1"/>
</dbReference>
<feature type="domain" description="RNase III" evidence="12">
    <location>
        <begin position="18"/>
        <end position="145"/>
    </location>
</feature>
<keyword evidence="8 9" id="KW-0694">RNA-binding</keyword>
<comment type="subunit">
    <text evidence="9">Homodimer.</text>
</comment>
<dbReference type="RefSeq" id="WP_090643394.1">
    <property type="nucleotide sequence ID" value="NZ_CBCRYE010000001.1"/>
</dbReference>
<feature type="region of interest" description="Disordered" evidence="10">
    <location>
        <begin position="214"/>
        <end position="241"/>
    </location>
</feature>
<organism evidence="13 14">
    <name type="scientific">Asticcacaulis taihuensis</name>
    <dbReference type="NCBI Taxonomy" id="260084"/>
    <lineage>
        <taxon>Bacteria</taxon>
        <taxon>Pseudomonadati</taxon>
        <taxon>Pseudomonadota</taxon>
        <taxon>Alphaproteobacteria</taxon>
        <taxon>Caulobacterales</taxon>
        <taxon>Caulobacteraceae</taxon>
        <taxon>Asticcacaulis</taxon>
    </lineage>
</organism>
<dbReference type="SMART" id="SM00535">
    <property type="entry name" value="RIBOc"/>
    <property type="match status" value="1"/>
</dbReference>
<dbReference type="EC" id="3.1.26.3" evidence="9"/>
<dbReference type="GO" id="GO:0019843">
    <property type="term" value="F:rRNA binding"/>
    <property type="evidence" value="ECO:0007669"/>
    <property type="project" value="UniProtKB-KW"/>
</dbReference>
<proteinExistence type="inferred from homology"/>
<comment type="cofactor">
    <cofactor evidence="9">
        <name>Mg(2+)</name>
        <dbReference type="ChEBI" id="CHEBI:18420"/>
    </cofactor>
</comment>
<dbReference type="SMART" id="SM00358">
    <property type="entry name" value="DSRM"/>
    <property type="match status" value="1"/>
</dbReference>
<keyword evidence="9" id="KW-0479">Metal-binding</keyword>
<comment type="similarity">
    <text evidence="2">Belongs to the ribonuclease III family.</text>
</comment>
<dbReference type="EMBL" id="FMTS01000001">
    <property type="protein sequence ID" value="SCW34306.1"/>
    <property type="molecule type" value="Genomic_DNA"/>
</dbReference>
<dbReference type="GO" id="GO:0004525">
    <property type="term" value="F:ribonuclease III activity"/>
    <property type="evidence" value="ECO:0007669"/>
    <property type="project" value="UniProtKB-UniRule"/>
</dbReference>